<evidence type="ECO:0000313" key="4">
    <source>
        <dbReference type="Proteomes" id="UP000231693"/>
    </source>
</evidence>
<keyword evidence="2" id="KW-0472">Membrane</keyword>
<feature type="region of interest" description="Disordered" evidence="1">
    <location>
        <begin position="1"/>
        <end position="222"/>
    </location>
</feature>
<dbReference type="Proteomes" id="UP000231693">
    <property type="component" value="Unassembled WGS sequence"/>
</dbReference>
<feature type="region of interest" description="Disordered" evidence="1">
    <location>
        <begin position="256"/>
        <end position="289"/>
    </location>
</feature>
<gene>
    <name evidence="3" type="ORF">CLV28_0039</name>
</gene>
<evidence type="ECO:0000256" key="2">
    <source>
        <dbReference type="SAM" id="Phobius"/>
    </source>
</evidence>
<keyword evidence="4" id="KW-1185">Reference proteome</keyword>
<evidence type="ECO:0000256" key="1">
    <source>
        <dbReference type="SAM" id="MobiDB-lite"/>
    </source>
</evidence>
<dbReference type="EMBL" id="PGFE01000001">
    <property type="protein sequence ID" value="PJJ76835.1"/>
    <property type="molecule type" value="Genomic_DNA"/>
</dbReference>
<feature type="transmembrane region" description="Helical" evidence="2">
    <location>
        <begin position="228"/>
        <end position="250"/>
    </location>
</feature>
<reference evidence="3 4" key="1">
    <citation type="submission" date="2017-11" db="EMBL/GenBank/DDBJ databases">
        <title>Genomic Encyclopedia of Archaeal and Bacterial Type Strains, Phase II (KMG-II): From Individual Species to Whole Genera.</title>
        <authorList>
            <person name="Goeker M."/>
        </authorList>
    </citation>
    <scope>NUCLEOTIDE SEQUENCE [LARGE SCALE GENOMIC DNA]</scope>
    <source>
        <strain evidence="3 4">DSM 25478</strain>
    </source>
</reference>
<feature type="compositionally biased region" description="Low complexity" evidence="1">
    <location>
        <begin position="164"/>
        <end position="192"/>
    </location>
</feature>
<accession>A0A2M9CY83</accession>
<keyword evidence="2" id="KW-0812">Transmembrane</keyword>
<name>A0A2M9CY83_9CELL</name>
<feature type="compositionally biased region" description="Low complexity" evidence="1">
    <location>
        <begin position="256"/>
        <end position="286"/>
    </location>
</feature>
<feature type="compositionally biased region" description="Pro residues" evidence="1">
    <location>
        <begin position="1"/>
        <end position="10"/>
    </location>
</feature>
<keyword evidence="2" id="KW-1133">Transmembrane helix</keyword>
<evidence type="ECO:0000313" key="3">
    <source>
        <dbReference type="EMBL" id="PJJ76835.1"/>
    </source>
</evidence>
<organism evidence="3 4">
    <name type="scientific">Sediminihabitans luteus</name>
    <dbReference type="NCBI Taxonomy" id="1138585"/>
    <lineage>
        <taxon>Bacteria</taxon>
        <taxon>Bacillati</taxon>
        <taxon>Actinomycetota</taxon>
        <taxon>Actinomycetes</taxon>
        <taxon>Micrococcales</taxon>
        <taxon>Cellulomonadaceae</taxon>
        <taxon>Sediminihabitans</taxon>
    </lineage>
</organism>
<protein>
    <submittedName>
        <fullName evidence="3">Uncharacterized protein</fullName>
    </submittedName>
</protein>
<sequence>MSGSTPVPPPPHRRADVPQRSYPPRPGVGPVDHDPDATQLQDAVPSTAPVRYDAPPAGVQRTPATPAPWSRPDATPGTAGPSMRDNAPQSAVPRPPFAGAPRQSAFAAPPAADTYPSAAGRTTAYPGATQVGAGYPTAVGATAAQTAAGRPGAQPAGPTPPGGYPTARTSTQPVAPRTAGGAAQGRGAPNPGTQGSRTPGSRTPGSQAPGGPGSGRRTPGGSTAGRLGAGWIAFIVLDALLVLTAIVLAFSLGGDPDDGGTTAGNDASASAGASSAPSEAAPAPVAIDGESFRSPSGNIACVIGEAGVECGIATLGAAPAPVEGCDGTVGQVVRLTADGVDEPCTPAGDAPTAAGEDVDALDYGESVDEGDFTCKSAESGVSCEDSSGAGFSIAKAGITTF</sequence>
<proteinExistence type="predicted"/>
<feature type="compositionally biased region" description="Low complexity" evidence="1">
    <location>
        <begin position="136"/>
        <end position="156"/>
    </location>
</feature>
<feature type="compositionally biased region" description="Polar residues" evidence="1">
    <location>
        <begin position="193"/>
        <end position="203"/>
    </location>
</feature>
<dbReference type="AlphaFoldDB" id="A0A2M9CY83"/>
<comment type="caution">
    <text evidence="3">The sequence shown here is derived from an EMBL/GenBank/DDBJ whole genome shotgun (WGS) entry which is preliminary data.</text>
</comment>